<dbReference type="GO" id="GO:0008237">
    <property type="term" value="F:metallopeptidase activity"/>
    <property type="evidence" value="ECO:0007669"/>
    <property type="project" value="UniProtKB-KW"/>
</dbReference>
<evidence type="ECO:0000256" key="9">
    <source>
        <dbReference type="ARBA" id="ARBA00022989"/>
    </source>
</evidence>
<dbReference type="Pfam" id="PF02163">
    <property type="entry name" value="Peptidase_M50"/>
    <property type="match status" value="1"/>
</dbReference>
<evidence type="ECO:0000313" key="15">
    <source>
        <dbReference type="Proteomes" id="UP000541810"/>
    </source>
</evidence>
<keyword evidence="10" id="KW-0482">Metalloprotease</keyword>
<name>A0A7X0H915_9BACT</name>
<keyword evidence="5 12" id="KW-0812">Transmembrane</keyword>
<evidence type="ECO:0000256" key="8">
    <source>
        <dbReference type="ARBA" id="ARBA00022833"/>
    </source>
</evidence>
<dbReference type="PANTHER" id="PTHR39188">
    <property type="entry name" value="MEMBRANE-ASSOCIATED ZINC METALLOPROTEASE M50B"/>
    <property type="match status" value="1"/>
</dbReference>
<accession>A0A7X0H915</accession>
<comment type="caution">
    <text evidence="14">The sequence shown here is derived from an EMBL/GenBank/DDBJ whole genome shotgun (WGS) entry which is preliminary data.</text>
</comment>
<dbReference type="GO" id="GO:0046872">
    <property type="term" value="F:metal ion binding"/>
    <property type="evidence" value="ECO:0007669"/>
    <property type="project" value="UniProtKB-KW"/>
</dbReference>
<dbReference type="PANTHER" id="PTHR39188:SF3">
    <property type="entry name" value="STAGE IV SPORULATION PROTEIN FB"/>
    <property type="match status" value="1"/>
</dbReference>
<evidence type="ECO:0000256" key="1">
    <source>
        <dbReference type="ARBA" id="ARBA00001947"/>
    </source>
</evidence>
<evidence type="ECO:0000256" key="4">
    <source>
        <dbReference type="ARBA" id="ARBA00022670"/>
    </source>
</evidence>
<evidence type="ECO:0000256" key="11">
    <source>
        <dbReference type="ARBA" id="ARBA00023136"/>
    </source>
</evidence>
<evidence type="ECO:0000256" key="12">
    <source>
        <dbReference type="SAM" id="Phobius"/>
    </source>
</evidence>
<evidence type="ECO:0000256" key="3">
    <source>
        <dbReference type="ARBA" id="ARBA00007931"/>
    </source>
</evidence>
<feature type="transmembrane region" description="Helical" evidence="12">
    <location>
        <begin position="174"/>
        <end position="197"/>
    </location>
</feature>
<dbReference type="Proteomes" id="UP000541810">
    <property type="component" value="Unassembled WGS sequence"/>
</dbReference>
<dbReference type="EMBL" id="JACHGY010000001">
    <property type="protein sequence ID" value="MBB6431517.1"/>
    <property type="molecule type" value="Genomic_DNA"/>
</dbReference>
<organism evidence="14 15">
    <name type="scientific">Algisphaera agarilytica</name>
    <dbReference type="NCBI Taxonomy" id="1385975"/>
    <lineage>
        <taxon>Bacteria</taxon>
        <taxon>Pseudomonadati</taxon>
        <taxon>Planctomycetota</taxon>
        <taxon>Phycisphaerae</taxon>
        <taxon>Phycisphaerales</taxon>
        <taxon>Phycisphaeraceae</taxon>
        <taxon>Algisphaera</taxon>
    </lineage>
</organism>
<comment type="cofactor">
    <cofactor evidence="1">
        <name>Zn(2+)</name>
        <dbReference type="ChEBI" id="CHEBI:29105"/>
    </cofactor>
</comment>
<evidence type="ECO:0000259" key="13">
    <source>
        <dbReference type="Pfam" id="PF02163"/>
    </source>
</evidence>
<evidence type="ECO:0000256" key="5">
    <source>
        <dbReference type="ARBA" id="ARBA00022692"/>
    </source>
</evidence>
<evidence type="ECO:0000313" key="14">
    <source>
        <dbReference type="EMBL" id="MBB6431517.1"/>
    </source>
</evidence>
<evidence type="ECO:0000256" key="10">
    <source>
        <dbReference type="ARBA" id="ARBA00023049"/>
    </source>
</evidence>
<sequence length="263" mass="28917">MLSPQGSFRLFGFRGIDVFVHWSWFIAAYILFSYTGGQSTGDLMSFMLIYGSLFGIIVLHEFGHALACRSVGGEAKHIVLWPLGGVAFVNPPARPGAVLWSIAAGPLVNVVLVPVFFGLYMFSGGFPDWLQSYLLIMGSINTALLVFNMLPIYPLDGGQILQSILWFFMGRAKSLRVTASIGLVIGGFAFLTALLGVSKFIPLLQQISQIMLLLLSAFVVWQAWNGFRVARYLALQEAYEKDGLEKALQRAREMTAGPGRNQP</sequence>
<keyword evidence="9 12" id="KW-1133">Transmembrane helix</keyword>
<gene>
    <name evidence="14" type="ORF">HNQ40_003323</name>
</gene>
<comment type="subcellular location">
    <subcellularLocation>
        <location evidence="2">Membrane</location>
        <topology evidence="2">Multi-pass membrane protein</topology>
    </subcellularLocation>
</comment>
<evidence type="ECO:0000256" key="7">
    <source>
        <dbReference type="ARBA" id="ARBA00022801"/>
    </source>
</evidence>
<reference evidence="14 15" key="1">
    <citation type="submission" date="2020-08" db="EMBL/GenBank/DDBJ databases">
        <title>Genomic Encyclopedia of Type Strains, Phase IV (KMG-IV): sequencing the most valuable type-strain genomes for metagenomic binning, comparative biology and taxonomic classification.</title>
        <authorList>
            <person name="Goeker M."/>
        </authorList>
    </citation>
    <scope>NUCLEOTIDE SEQUENCE [LARGE SCALE GENOMIC DNA]</scope>
    <source>
        <strain evidence="14 15">DSM 103725</strain>
    </source>
</reference>
<dbReference type="InterPro" id="IPR008915">
    <property type="entry name" value="Peptidase_M50"/>
</dbReference>
<evidence type="ECO:0000256" key="6">
    <source>
        <dbReference type="ARBA" id="ARBA00022723"/>
    </source>
</evidence>
<feature type="transmembrane region" description="Helical" evidence="12">
    <location>
        <begin position="133"/>
        <end position="153"/>
    </location>
</feature>
<feature type="domain" description="Peptidase M50" evidence="13">
    <location>
        <begin position="130"/>
        <end position="182"/>
    </location>
</feature>
<dbReference type="RefSeq" id="WP_184678980.1">
    <property type="nucleotide sequence ID" value="NZ_JACHGY010000001.1"/>
</dbReference>
<keyword evidence="11 12" id="KW-0472">Membrane</keyword>
<proteinExistence type="inferred from homology"/>
<keyword evidence="15" id="KW-1185">Reference proteome</keyword>
<keyword evidence="7" id="KW-0378">Hydrolase</keyword>
<keyword evidence="6" id="KW-0479">Metal-binding</keyword>
<protein>
    <submittedName>
        <fullName evidence="14">Zn-dependent protease</fullName>
    </submittedName>
</protein>
<feature type="transmembrane region" description="Helical" evidence="12">
    <location>
        <begin position="97"/>
        <end position="121"/>
    </location>
</feature>
<feature type="transmembrane region" description="Helical" evidence="12">
    <location>
        <begin position="12"/>
        <end position="32"/>
    </location>
</feature>
<dbReference type="AlphaFoldDB" id="A0A7X0H915"/>
<dbReference type="GO" id="GO:0016020">
    <property type="term" value="C:membrane"/>
    <property type="evidence" value="ECO:0007669"/>
    <property type="project" value="UniProtKB-SubCell"/>
</dbReference>
<evidence type="ECO:0000256" key="2">
    <source>
        <dbReference type="ARBA" id="ARBA00004141"/>
    </source>
</evidence>
<comment type="similarity">
    <text evidence="3">Belongs to the peptidase M50B family.</text>
</comment>
<keyword evidence="4 14" id="KW-0645">Protease</keyword>
<keyword evidence="8" id="KW-0862">Zinc</keyword>
<feature type="transmembrane region" description="Helical" evidence="12">
    <location>
        <begin position="44"/>
        <end position="62"/>
    </location>
</feature>
<feature type="transmembrane region" description="Helical" evidence="12">
    <location>
        <begin position="203"/>
        <end position="224"/>
    </location>
</feature>
<dbReference type="GO" id="GO:0006508">
    <property type="term" value="P:proteolysis"/>
    <property type="evidence" value="ECO:0007669"/>
    <property type="project" value="UniProtKB-KW"/>
</dbReference>